<sequence>MFFLKKTLRWNDKVVESKKPILYYPEGTTGAKEIFSNLGKLEIRSYPNDRLGEISKDNPTILIANTRFQINRNNILQFPTVKIFATVSSGTDHVDFNALKESGKIFINAPGCNAGSVAEYCFVGLLSRFEESELKNLKIGLIGHGHTGKEFYKILMSKGVNCIYYDPFYKTESSPLNEVLNASVLSFHVPLTKDGPEPTFRFVSASLIDSLKPDTVFINTSRGEILTQEAFDRLIARNDIFKILDVFDPEPPTLEMGKKLSEIKHSVLTPHIAGYSQLGRIGGTYRVAEKLSILYRDKPLPPLKSFLQTSGEFKTSTFLKEEDRLLREAWKNGDTNYFEKRRNTYPVRLDWGFLGSSFNDQ</sequence>
<dbReference type="Proteomes" id="UP000012153">
    <property type="component" value="Unassembled WGS sequence"/>
</dbReference>
<dbReference type="InterPro" id="IPR050223">
    <property type="entry name" value="D-isomer_2-hydroxyacid_DH"/>
</dbReference>
<gene>
    <name evidence="3" type="primary">pdxB_1</name>
    <name evidence="3" type="ORF">LEP1GSC186_0439</name>
</gene>
<dbReference type="EMBL" id="AHOP02000015">
    <property type="protein sequence ID" value="EMO42269.1"/>
    <property type="molecule type" value="Genomic_DNA"/>
</dbReference>
<proteinExistence type="predicted"/>
<comment type="caution">
    <text evidence="3">The sequence shown here is derived from an EMBL/GenBank/DDBJ whole genome shotgun (WGS) entry which is preliminary data.</text>
</comment>
<evidence type="ECO:0000313" key="4">
    <source>
        <dbReference type="Proteomes" id="UP000012153"/>
    </source>
</evidence>
<dbReference type="InterPro" id="IPR006140">
    <property type="entry name" value="D-isomer_DH_NAD-bd"/>
</dbReference>
<keyword evidence="1 3" id="KW-0560">Oxidoreductase</keyword>
<dbReference type="AlphaFoldDB" id="M6UMI7"/>
<dbReference type="InterPro" id="IPR036291">
    <property type="entry name" value="NAD(P)-bd_dom_sf"/>
</dbReference>
<reference evidence="3 4" key="1">
    <citation type="submission" date="2013-01" db="EMBL/GenBank/DDBJ databases">
        <authorList>
            <person name="Harkins D.M."/>
            <person name="Durkin A.S."/>
            <person name="Brinkac L.M."/>
            <person name="Haft D.H."/>
            <person name="Selengut J.D."/>
            <person name="Sanka R."/>
            <person name="DePew J."/>
            <person name="Purushe J."/>
            <person name="Matthias M.A."/>
            <person name="Vinetz J.M."/>
            <person name="Sutton G.G."/>
            <person name="Nierman W.C."/>
            <person name="Fouts D.E."/>
        </authorList>
    </citation>
    <scope>NUCLEOTIDE SEQUENCE [LARGE SCALE GENOMIC DNA]</scope>
    <source>
        <strain evidence="3 4">ZUN142</strain>
    </source>
</reference>
<dbReference type="SUPFAM" id="SSF52283">
    <property type="entry name" value="Formate/glycerate dehydrogenase catalytic domain-like"/>
    <property type="match status" value="1"/>
</dbReference>
<dbReference type="PANTHER" id="PTHR10996:SF282">
    <property type="entry name" value="D-3-PHOSPHOGLYCERATE DEHYDROGENASE 1-RELATED"/>
    <property type="match status" value="1"/>
</dbReference>
<dbReference type="Pfam" id="PF02826">
    <property type="entry name" value="2-Hacid_dh_C"/>
    <property type="match status" value="1"/>
</dbReference>
<protein>
    <submittedName>
        <fullName evidence="3">4-phosphoerythronate dehydrogenase</fullName>
        <ecNumber evidence="3">1.1.1.290</ecNumber>
    </submittedName>
</protein>
<evidence type="ECO:0000313" key="3">
    <source>
        <dbReference type="EMBL" id="EMO42269.1"/>
    </source>
</evidence>
<dbReference type="PANTHER" id="PTHR10996">
    <property type="entry name" value="2-HYDROXYACID DEHYDROGENASE-RELATED"/>
    <property type="match status" value="1"/>
</dbReference>
<organism evidence="3 4">
    <name type="scientific">Leptospira noguchii serovar Autumnalis str. ZUN142</name>
    <dbReference type="NCBI Taxonomy" id="1085540"/>
    <lineage>
        <taxon>Bacteria</taxon>
        <taxon>Pseudomonadati</taxon>
        <taxon>Spirochaetota</taxon>
        <taxon>Spirochaetia</taxon>
        <taxon>Leptospirales</taxon>
        <taxon>Leptospiraceae</taxon>
        <taxon>Leptospira</taxon>
    </lineage>
</organism>
<name>M6UMI7_9LEPT</name>
<dbReference type="Gene3D" id="3.40.50.720">
    <property type="entry name" value="NAD(P)-binding Rossmann-like Domain"/>
    <property type="match status" value="2"/>
</dbReference>
<dbReference type="EC" id="1.1.1.290" evidence="3"/>
<dbReference type="GO" id="GO:0033711">
    <property type="term" value="F:4-phosphoerythronate dehydrogenase activity"/>
    <property type="evidence" value="ECO:0007669"/>
    <property type="project" value="UniProtKB-EC"/>
</dbReference>
<accession>M6UMI7</accession>
<evidence type="ECO:0000259" key="2">
    <source>
        <dbReference type="Pfam" id="PF02826"/>
    </source>
</evidence>
<dbReference type="SUPFAM" id="SSF51735">
    <property type="entry name" value="NAD(P)-binding Rossmann-fold domains"/>
    <property type="match status" value="1"/>
</dbReference>
<feature type="domain" description="D-isomer specific 2-hydroxyacid dehydrogenase NAD-binding" evidence="2">
    <location>
        <begin position="128"/>
        <end position="273"/>
    </location>
</feature>
<evidence type="ECO:0000256" key="1">
    <source>
        <dbReference type="ARBA" id="ARBA00023002"/>
    </source>
</evidence>
<dbReference type="GO" id="GO:0051287">
    <property type="term" value="F:NAD binding"/>
    <property type="evidence" value="ECO:0007669"/>
    <property type="project" value="InterPro"/>
</dbReference>